<dbReference type="InterPro" id="IPR025307">
    <property type="entry name" value="FIIND_dom"/>
</dbReference>
<feature type="region of interest" description="Disordered" evidence="6">
    <location>
        <begin position="666"/>
        <end position="703"/>
    </location>
</feature>
<dbReference type="RefSeq" id="XP_034148414.1">
    <property type="nucleotide sequence ID" value="XM_034292523.1"/>
</dbReference>
<dbReference type="InterPro" id="IPR045058">
    <property type="entry name" value="GIMA/IAN/Toc"/>
</dbReference>
<dbReference type="CDD" id="cd01852">
    <property type="entry name" value="AIG1"/>
    <property type="match status" value="2"/>
</dbReference>
<dbReference type="InterPro" id="IPR001315">
    <property type="entry name" value="CARD"/>
</dbReference>
<dbReference type="PROSITE" id="PS51720">
    <property type="entry name" value="G_AIG1"/>
    <property type="match status" value="3"/>
</dbReference>
<evidence type="ECO:0000256" key="1">
    <source>
        <dbReference type="ARBA" id="ARBA00004514"/>
    </source>
</evidence>
<dbReference type="GeneTree" id="ENSGT00940000162556"/>
<keyword evidence="11" id="KW-1185">Reference proteome</keyword>
<dbReference type="SUPFAM" id="SSF52540">
    <property type="entry name" value="P-loop containing nucleoside triphosphate hydrolases"/>
    <property type="match status" value="3"/>
</dbReference>
<dbReference type="Ensembl" id="ENSELUT00000046473.2">
    <property type="protein sequence ID" value="ENSELUP00000062477.2"/>
    <property type="gene ID" value="ENSELUG00000018192.3"/>
</dbReference>
<dbReference type="PANTHER" id="PTHR10903">
    <property type="entry name" value="GTPASE, IMAP FAMILY MEMBER-RELATED"/>
    <property type="match status" value="1"/>
</dbReference>
<dbReference type="Pfam" id="PF23679">
    <property type="entry name" value="UPA-FIIND"/>
    <property type="match status" value="1"/>
</dbReference>
<evidence type="ECO:0000256" key="2">
    <source>
        <dbReference type="ARBA" id="ARBA00008535"/>
    </source>
</evidence>
<dbReference type="InterPro" id="IPR006703">
    <property type="entry name" value="G_AIG1"/>
</dbReference>
<feature type="compositionally biased region" description="Basic and acidic residues" evidence="6">
    <location>
        <begin position="692"/>
        <end position="703"/>
    </location>
</feature>
<feature type="domain" description="AIG1-type G" evidence="8">
    <location>
        <begin position="244"/>
        <end position="443"/>
    </location>
</feature>
<evidence type="ECO:0000313" key="11">
    <source>
        <dbReference type="Proteomes" id="UP000265140"/>
    </source>
</evidence>
<keyword evidence="3" id="KW-0963">Cytoplasm</keyword>
<dbReference type="GO" id="GO:0042981">
    <property type="term" value="P:regulation of apoptotic process"/>
    <property type="evidence" value="ECO:0007669"/>
    <property type="project" value="InterPro"/>
</dbReference>
<organism evidence="10 11">
    <name type="scientific">Esox lucius</name>
    <name type="common">Northern pike</name>
    <dbReference type="NCBI Taxonomy" id="8010"/>
    <lineage>
        <taxon>Eukaryota</taxon>
        <taxon>Metazoa</taxon>
        <taxon>Chordata</taxon>
        <taxon>Craniata</taxon>
        <taxon>Vertebrata</taxon>
        <taxon>Euteleostomi</taxon>
        <taxon>Actinopterygii</taxon>
        <taxon>Neopterygii</taxon>
        <taxon>Teleostei</taxon>
        <taxon>Protacanthopterygii</taxon>
        <taxon>Esociformes</taxon>
        <taxon>Esocidae</taxon>
        <taxon>Esox</taxon>
    </lineage>
</organism>
<dbReference type="GO" id="GO:0005525">
    <property type="term" value="F:GTP binding"/>
    <property type="evidence" value="ECO:0007669"/>
    <property type="project" value="UniProtKB-KW"/>
</dbReference>
<feature type="domain" description="AIG1-type G" evidence="8">
    <location>
        <begin position="478"/>
        <end position="679"/>
    </location>
</feature>
<comment type="subcellular location">
    <subcellularLocation>
        <location evidence="1">Cytoplasm</location>
        <location evidence="1">Cytosol</location>
    </subcellularLocation>
</comment>
<dbReference type="Proteomes" id="UP000265140">
    <property type="component" value="Chromosome 5"/>
</dbReference>
<evidence type="ECO:0000256" key="5">
    <source>
        <dbReference type="ARBA" id="ARBA00023134"/>
    </source>
</evidence>
<evidence type="ECO:0000259" key="9">
    <source>
        <dbReference type="PROSITE" id="PS51830"/>
    </source>
</evidence>
<reference evidence="10" key="4">
    <citation type="submission" date="2025-09" db="UniProtKB">
        <authorList>
            <consortium name="Ensembl"/>
        </authorList>
    </citation>
    <scope>IDENTIFICATION</scope>
</reference>
<reference evidence="10" key="3">
    <citation type="submission" date="2025-08" db="UniProtKB">
        <authorList>
            <consortium name="Ensembl"/>
        </authorList>
    </citation>
    <scope>IDENTIFICATION</scope>
</reference>
<protein>
    <recommendedName>
        <fullName evidence="12">AIG1-type G domain-containing protein</fullName>
    </recommendedName>
</protein>
<dbReference type="Pfam" id="PF00619">
    <property type="entry name" value="CARD"/>
    <property type="match status" value="1"/>
</dbReference>
<accession>A0A6Q2YAQ7</accession>
<evidence type="ECO:0000259" key="7">
    <source>
        <dbReference type="PROSITE" id="PS50209"/>
    </source>
</evidence>
<dbReference type="PROSITE" id="PS51830">
    <property type="entry name" value="FIIND"/>
    <property type="match status" value="1"/>
</dbReference>
<dbReference type="Pfam" id="PF13553">
    <property type="entry name" value="FIIND"/>
    <property type="match status" value="1"/>
</dbReference>
<dbReference type="Pfam" id="PF04548">
    <property type="entry name" value="AIG1"/>
    <property type="match status" value="3"/>
</dbReference>
<dbReference type="Gene3D" id="3.40.50.300">
    <property type="entry name" value="P-loop containing nucleotide triphosphate hydrolases"/>
    <property type="match status" value="3"/>
</dbReference>
<evidence type="ECO:0008006" key="12">
    <source>
        <dbReference type="Google" id="ProtNLM"/>
    </source>
</evidence>
<feature type="domain" description="AIG1-type G" evidence="8">
    <location>
        <begin position="9"/>
        <end position="208"/>
    </location>
</feature>
<dbReference type="Bgee" id="ENSELUG00000018192">
    <property type="expression patterns" value="Expressed in head kidney and 15 other cell types or tissues"/>
</dbReference>
<dbReference type="PANTHER" id="PTHR10903:SF107">
    <property type="entry name" value="GTPASE IMAP FAMILY MEMBER 4-LIKE-RELATED"/>
    <property type="match status" value="1"/>
</dbReference>
<comment type="similarity">
    <text evidence="2">Belongs to the TRAFAC class TrmE-Era-EngA-EngB-Septin-like GTPase superfamily. AIG1/Toc34/Toc159-like paraseptin GTPase family. IAN subfamily.</text>
</comment>
<feature type="domain" description="CARD" evidence="7">
    <location>
        <begin position="997"/>
        <end position="1088"/>
    </location>
</feature>
<evidence type="ECO:0000313" key="10">
    <source>
        <dbReference type="Ensembl" id="ENSELUP00000062477.2"/>
    </source>
</evidence>
<feature type="domain" description="FIIND" evidence="9">
    <location>
        <begin position="711"/>
        <end position="994"/>
    </location>
</feature>
<sequence>MASGGLNTLSELRIVLLGNRISGKSSSGNTILGREEFDLRTSAQSVRRHGEVSGRQVTVVNTPGWWANHPVEWTPEMVKQDIVLSVSLCPPGPHTVLLVIRVDGSLTEKHRRSVEGHMELLGETVWSHTIILFTFGDCLGDTTIEQHIESDGKELQRLVEKCGNRYHVFNNKNMGDGSQVTELLEKIEEMVTGRRGGYYKVEKEFLTKTENRRKAEEERAKQRLMKVKEQREALKSQLDDSLHLSELRIVLLGSRTSGKSSSGNTILGKEEFDLKTSAQCVRRHGEVAGREVTVVDTPGWWANVPIEETPELVLDEIVLSMSLCPPGPHTVLLVIDVDVSFKEEHRKSVEEHLKLLGETVWSHTIILFTFGDCLGDTTIEQHIESEGKDLQGLVEKCGNRYHVFNNKSRGDGSQVTELLEKIEEMVSGNRGGYYKIKRDILEKKQETRKTEEERVKQRLMKVKEQREALRSLVGDSQLSELSIVLLGYHLSGKSSSGNTILGREEFVLRTAAQCVKRHGEVAGRQVTVVDTPGWMANLHVERTSEQVKQEIVSSVSLCPPGPHTVLLVIRVDTSFKAELKRSTEEHMDLLGEKVWSHTIILFTFGDCLGDTIIEQHIESEGKDLQWLVEKCGNRYHVFNNENKGDGTQVTELLEKIEEMVAADITDGGEKTESGYNSDKMNKDTSVAGIDAKGSEHDGSDDQHMKCSEYDFLTSQSAFEDGSERKSKGPIWVQNSDTMGLQCSAPGLFPCRLTGLVFQMEGEGEVQYRTVQWDESLLHSTGQVPAGPLYSIKCPQGSVSELYLPHCEVLSGEGLGSLSVAHVTGDSVEVLPPLRVTETHIVVTIRDLSLWGLVRTFIPFLSIKGQVLPFLKSVDSSRSVLNVIVLPSNVPLSEVKQQQTGNTYIQVCSGCTLTRWETYILSSDLENIQEKITPECAAFDCNYGPNFHPSFQVFLDPNMKDLKLSLLNREAAGDLVWTGMIPLPGAPVAGCEQTRTPPQDSADKLLRSVRKVFVDRVSKPVVDNLLDVLLQEKVINTNEMETVKEMSVRAEKARAIIDMVLNKGPAACSKMKASLVELDPYLSRTLEFS</sequence>
<keyword evidence="5" id="KW-0342">GTP-binding</keyword>
<keyword evidence="4" id="KW-0547">Nucleotide-binding</keyword>
<evidence type="ECO:0000256" key="3">
    <source>
        <dbReference type="ARBA" id="ARBA00022490"/>
    </source>
</evidence>
<dbReference type="InterPro" id="IPR027417">
    <property type="entry name" value="P-loop_NTPase"/>
</dbReference>
<dbReference type="GO" id="GO:0005829">
    <property type="term" value="C:cytosol"/>
    <property type="evidence" value="ECO:0007669"/>
    <property type="project" value="UniProtKB-SubCell"/>
</dbReference>
<evidence type="ECO:0000256" key="6">
    <source>
        <dbReference type="SAM" id="MobiDB-lite"/>
    </source>
</evidence>
<dbReference type="AlphaFoldDB" id="A0A6Q2YAQ7"/>
<proteinExistence type="inferred from homology"/>
<dbReference type="GeneID" id="105009765"/>
<dbReference type="InterPro" id="IPR011029">
    <property type="entry name" value="DEATH-like_dom_sf"/>
</dbReference>
<name>A0A6Q2YAQ7_ESOLU</name>
<reference evidence="11" key="1">
    <citation type="journal article" date="2014" name="PLoS ONE">
        <title>The genome and linkage map of the northern pike (Esox lucius): conserved synteny revealed between the salmonid sister group and the Neoteleostei.</title>
        <authorList>
            <person name="Rondeau E.B."/>
            <person name="Minkley D.R."/>
            <person name="Leong J.S."/>
            <person name="Messmer A.M."/>
            <person name="Jantzen J.R."/>
            <person name="von Schalburg K.R."/>
            <person name="Lemon C."/>
            <person name="Bird N.H."/>
            <person name="Koop B.F."/>
        </authorList>
    </citation>
    <scope>NUCLEOTIDE SEQUENCE</scope>
</reference>
<dbReference type="Gene3D" id="1.10.533.10">
    <property type="entry name" value="Death Domain, Fas"/>
    <property type="match status" value="1"/>
</dbReference>
<dbReference type="SUPFAM" id="SSF47986">
    <property type="entry name" value="DEATH domain"/>
    <property type="match status" value="1"/>
</dbReference>
<dbReference type="FunFam" id="3.40.50.300:FF:001756">
    <property type="entry name" value="Si:dkey-185m8.2"/>
    <property type="match status" value="3"/>
</dbReference>
<evidence type="ECO:0000256" key="4">
    <source>
        <dbReference type="ARBA" id="ARBA00022741"/>
    </source>
</evidence>
<dbReference type="PROSITE" id="PS50209">
    <property type="entry name" value="CARD"/>
    <property type="match status" value="1"/>
</dbReference>
<evidence type="ECO:0000259" key="8">
    <source>
        <dbReference type="PROSITE" id="PS51720"/>
    </source>
</evidence>
<dbReference type="SMART" id="SM00114">
    <property type="entry name" value="CARD"/>
    <property type="match status" value="1"/>
</dbReference>
<reference evidence="10" key="2">
    <citation type="submission" date="2020-02" db="EMBL/GenBank/DDBJ databases">
        <title>Esox lucius (northern pike) genome, fEsoLuc1, primary haplotype.</title>
        <authorList>
            <person name="Myers G."/>
            <person name="Karagic N."/>
            <person name="Meyer A."/>
            <person name="Pippel M."/>
            <person name="Reichard M."/>
            <person name="Winkler S."/>
            <person name="Tracey A."/>
            <person name="Sims Y."/>
            <person name="Howe K."/>
            <person name="Rhie A."/>
            <person name="Formenti G."/>
            <person name="Durbin R."/>
            <person name="Fedrigo O."/>
            <person name="Jarvis E.D."/>
        </authorList>
    </citation>
    <scope>NUCLEOTIDE SEQUENCE [LARGE SCALE GENOMIC DNA]</scope>
</reference>